<keyword evidence="5" id="KW-0675">Receptor</keyword>
<dbReference type="GO" id="GO:0035666">
    <property type="term" value="P:TRIF-dependent toll-like receptor signaling pathway"/>
    <property type="evidence" value="ECO:0007669"/>
    <property type="project" value="Ensembl"/>
</dbReference>
<reference evidence="5" key="2">
    <citation type="submission" date="2010-07" db="EMBL/GenBank/DDBJ databases">
        <title>Esox lucius ESTs and full-length cDNAs.</title>
        <authorList>
            <consortium name="cGRASP (B.F. Koop &amp; W.S. Davidson)"/>
            <person name="Leong J."/>
            <person name="Jantzen S."/>
            <person name="Cooper G."/>
            <person name="Davidson W.S."/>
            <person name="Koop B.F."/>
        </authorList>
    </citation>
    <scope>NUCLEOTIDE SEQUENCE</scope>
    <source>
        <tissue evidence="5">Head kidney</tissue>
    </source>
</reference>
<dbReference type="OMA" id="QTHDTVC"/>
<dbReference type="GO" id="GO:0002768">
    <property type="term" value="P:immune response-regulating cell surface receptor signaling pathway"/>
    <property type="evidence" value="ECO:0007669"/>
    <property type="project" value="TreeGrafter"/>
</dbReference>
<dbReference type="SMART" id="SM00208">
    <property type="entry name" value="TNFR"/>
    <property type="match status" value="2"/>
</dbReference>
<comment type="caution">
    <text evidence="1">Lacks conserved residue(s) required for the propagation of feature annotation.</text>
</comment>
<dbReference type="GO" id="GO:0004888">
    <property type="term" value="F:transmembrane signaling receptor activity"/>
    <property type="evidence" value="ECO:0007669"/>
    <property type="project" value="InterPro"/>
</dbReference>
<dbReference type="GeneID" id="105013652"/>
<dbReference type="CTD" id="958"/>
<name>C1BWK4_ESOLU</name>
<reference evidence="5" key="1">
    <citation type="journal article" date="2010" name="BMC Genomics">
        <title>Salmo salar and Esox lucius full-length cDNA sequences reveal changes in evolutionary pressures on a post-tetraploidization genome.</title>
        <authorList>
            <person name="Leong J.S."/>
            <person name="Jantzen S.G."/>
            <person name="von Schalburg K.R."/>
            <person name="Cooper G.A."/>
            <person name="Messmer A.M."/>
            <person name="Liao N.Y."/>
            <person name="Munro S."/>
            <person name="Moore R."/>
            <person name="Holt R.A."/>
            <person name="Jones S.J."/>
            <person name="Davidson W.S."/>
            <person name="Koop B.F."/>
        </authorList>
    </citation>
    <scope>NUCLEOTIDE SEQUENCE</scope>
    <source>
        <tissue evidence="5">Head kidney</tissue>
    </source>
</reference>
<keyword evidence="2" id="KW-0812">Transmembrane</keyword>
<dbReference type="Bgee" id="ENSELUG00000005484">
    <property type="expression patterns" value="Expressed in spleen and 14 other cell types or tissues"/>
</dbReference>
<proteinExistence type="evidence at transcript level"/>
<evidence type="ECO:0000256" key="1">
    <source>
        <dbReference type="PROSITE-ProRule" id="PRU00206"/>
    </source>
</evidence>
<dbReference type="GO" id="GO:0009897">
    <property type="term" value="C:external side of plasma membrane"/>
    <property type="evidence" value="ECO:0007669"/>
    <property type="project" value="Ensembl"/>
</dbReference>
<protein>
    <submittedName>
        <fullName evidence="5">Tumor necrosis factor receptor superfamily member 5</fullName>
    </submittedName>
</protein>
<dbReference type="GO" id="GO:0006915">
    <property type="term" value="P:apoptotic process"/>
    <property type="evidence" value="ECO:0007669"/>
    <property type="project" value="InterPro"/>
</dbReference>
<evidence type="ECO:0000256" key="3">
    <source>
        <dbReference type="SAM" id="SignalP"/>
    </source>
</evidence>
<dbReference type="AlphaFoldDB" id="C1BWK4"/>
<organism evidence="5">
    <name type="scientific">Esox lucius</name>
    <name type="common">Northern pike</name>
    <dbReference type="NCBI Taxonomy" id="8010"/>
    <lineage>
        <taxon>Eukaryota</taxon>
        <taxon>Metazoa</taxon>
        <taxon>Chordata</taxon>
        <taxon>Craniata</taxon>
        <taxon>Vertebrata</taxon>
        <taxon>Euteleostomi</taxon>
        <taxon>Actinopterygii</taxon>
        <taxon>Neopterygii</taxon>
        <taxon>Teleostei</taxon>
        <taxon>Protacanthopterygii</taxon>
        <taxon>Esociformes</taxon>
        <taxon>Esocidae</taxon>
        <taxon>Esox</taxon>
    </lineage>
</organism>
<dbReference type="InterPro" id="IPR008063">
    <property type="entry name" value="Fas_rcpt"/>
</dbReference>
<evidence type="ECO:0000259" key="4">
    <source>
        <dbReference type="PROSITE" id="PS50050"/>
    </source>
</evidence>
<dbReference type="PRINTS" id="PR01680">
    <property type="entry name" value="TNFACTORR6"/>
</dbReference>
<dbReference type="PANTHER" id="PTHR46875:SF3">
    <property type="entry name" value="CD40 MOLECULE, TNF RECEPTOR SUPERFAMILY MEMBER 5"/>
    <property type="match status" value="1"/>
</dbReference>
<keyword evidence="3" id="KW-0732">Signal</keyword>
<feature type="disulfide bond" evidence="1">
    <location>
        <begin position="119"/>
        <end position="137"/>
    </location>
</feature>
<dbReference type="EMBL" id="BT078983">
    <property type="protein sequence ID" value="ACO13407.1"/>
    <property type="molecule type" value="mRNA"/>
</dbReference>
<dbReference type="InterPro" id="IPR001368">
    <property type="entry name" value="TNFR/NGFR_Cys_rich_reg"/>
</dbReference>
<keyword evidence="1" id="KW-1015">Disulfide bond</keyword>
<dbReference type="GO" id="GO:0006955">
    <property type="term" value="P:immune response"/>
    <property type="evidence" value="ECO:0007669"/>
    <property type="project" value="InterPro"/>
</dbReference>
<keyword evidence="2" id="KW-0472">Membrane</keyword>
<dbReference type="RefSeq" id="NP_001290925.1">
    <property type="nucleotide sequence ID" value="NM_001303996.1"/>
</dbReference>
<dbReference type="OrthoDB" id="9932129at2759"/>
<feature type="repeat" description="TNFR-Cys" evidence="1">
    <location>
        <begin position="98"/>
        <end position="137"/>
    </location>
</feature>
<evidence type="ECO:0000256" key="2">
    <source>
        <dbReference type="SAM" id="Phobius"/>
    </source>
</evidence>
<dbReference type="SUPFAM" id="SSF57586">
    <property type="entry name" value="TNF receptor-like"/>
    <property type="match status" value="2"/>
</dbReference>
<feature type="signal peptide" evidence="3">
    <location>
        <begin position="1"/>
        <end position="18"/>
    </location>
</feature>
<keyword evidence="2" id="KW-1133">Transmembrane helix</keyword>
<feature type="chain" id="PRO_5043301216" evidence="3">
    <location>
        <begin position="19"/>
        <end position="322"/>
    </location>
</feature>
<dbReference type="Pfam" id="PF00020">
    <property type="entry name" value="TNFR_c6"/>
    <property type="match status" value="2"/>
</dbReference>
<dbReference type="InterPro" id="IPR052135">
    <property type="entry name" value="TNFRSF5"/>
</dbReference>
<dbReference type="PANTHER" id="PTHR46875">
    <property type="entry name" value="TUMOR NECROSIS FACTOR RECEPTOR SUPERFAMILY MEMBER 5"/>
    <property type="match status" value="1"/>
</dbReference>
<dbReference type="Gene3D" id="2.10.50.10">
    <property type="entry name" value="Tumor Necrosis Factor Receptor, subunit A, domain 2"/>
    <property type="match status" value="3"/>
</dbReference>
<evidence type="ECO:0000313" key="5">
    <source>
        <dbReference type="EMBL" id="ACO13407.1"/>
    </source>
</evidence>
<feature type="domain" description="TNFR-Cys" evidence="4">
    <location>
        <begin position="98"/>
        <end position="137"/>
    </location>
</feature>
<dbReference type="PROSITE" id="PS50050">
    <property type="entry name" value="TNFR_NGFR_2"/>
    <property type="match status" value="1"/>
</dbReference>
<accession>C1BWK4</accession>
<dbReference type="GO" id="GO:0035631">
    <property type="term" value="C:CD40 receptor complex"/>
    <property type="evidence" value="ECO:0007669"/>
    <property type="project" value="TreeGrafter"/>
</dbReference>
<feature type="transmembrane region" description="Helical" evidence="2">
    <location>
        <begin position="184"/>
        <end position="206"/>
    </location>
</feature>
<dbReference type="STRING" id="8010.ENSELUP00000004284"/>
<dbReference type="KEGG" id="els:105013652"/>
<gene>
    <name evidence="5" type="primary">TNR5</name>
</gene>
<sequence length="322" mass="35604">MEVVTFFVMISIVPVVYSCDPETQYEKDNTCCKMCMPGTRMTLNERSCLEPTCLSCEEGEYQPEFTQKTKCELQPFCDQNKNFQVIANRNKTIRIECRCKAGHYCSTKECLTCVPHTQCGPGQEVVSRGDHIQDTVCRACPANTFSSGSSAESKCKPWTECEPALITKTDGTAISDVVCEQAPISSGVIVGAVIAVIIPLVLFIIWKYKGRLGDAFHKAMGCCMVCLRSNCLPGQPEHKEGRKKEVFEKQLEQNEALIQVGELQPQHPCPQTPVEDDVNDSQAESYTVAQDMTENGHVVAQEEGKAHHTSVCDSQMSVVISL</sequence>
<dbReference type="GO" id="GO:0042615">
    <property type="term" value="F:CD154 receptor binding"/>
    <property type="evidence" value="ECO:0007669"/>
    <property type="project" value="Ensembl"/>
</dbReference>